<comment type="similarity">
    <text evidence="2">Belongs to the insect beta-1,3-glucan binding protein family.</text>
</comment>
<dbReference type="InterPro" id="IPR043030">
    <property type="entry name" value="BGBP_N_sf"/>
</dbReference>
<dbReference type="PROSITE" id="PS51969">
    <property type="entry name" value="CBM39"/>
    <property type="match status" value="1"/>
</dbReference>
<evidence type="ECO:0000256" key="4">
    <source>
        <dbReference type="ARBA" id="ARBA00022859"/>
    </source>
</evidence>
<dbReference type="PANTHER" id="PTHR10963:SF55">
    <property type="entry name" value="GLYCOSIDE HYDROLASE FAMILY 16 PROTEIN"/>
    <property type="match status" value="1"/>
</dbReference>
<sequence length="517" mass="58533">MQLTCAHGLLFLILASQVTARTNIHNVTKNVDGVSDSYDDEDHTFHEHILPYHENGTFELPPVTIQQLCPRGLRMWIPGLPVIRFVGFHVSINNPLYGATPSEYSGDLGRPLNGRWQFDIPDLYLQKGDHVYYWLHFVIGNQSQLMTDLTWTATGMACTDNNVNATLHCKISASKIPNRNTCSGQLLFEDDFDVFDLERWHHEVSASGGRHNEFQVFVNNRSNSFVRGGKLHLRATLTRDVLGEEVLYNGILDLRGSALSGEECTNPANNGCYKQALGAQILNPVMSAQLQTSGSFTFQYGIVKMRAKMPRGDWLWPAIYLLPHRSAYGPWPNSGQMTIAQSRGNAMYLVDGEPMGTQRMEMALHFGPGIGGFIKQHINSKEEKGWDNDFHEYELEWTPEHIKFSVDEKSVLNIIPPLDGGFWMAGGFSKDFADNIYHSGSRMAPFDQQFYLVISLAVGGLSDFFLDSADYKPFPKPWNNTSPTATLDFWERKDEWYPSWQEGSDMQVDYVRVWALP</sequence>
<dbReference type="PROSITE" id="PS51762">
    <property type="entry name" value="GH16_2"/>
    <property type="match status" value="1"/>
</dbReference>
<evidence type="ECO:0000313" key="9">
    <source>
        <dbReference type="Proteomes" id="UP000027135"/>
    </source>
</evidence>
<dbReference type="SUPFAM" id="SSF49899">
    <property type="entry name" value="Concanavalin A-like lectins/glucanases"/>
    <property type="match status" value="1"/>
</dbReference>
<dbReference type="GO" id="GO:0045087">
    <property type="term" value="P:innate immune response"/>
    <property type="evidence" value="ECO:0007669"/>
    <property type="project" value="UniProtKB-KW"/>
</dbReference>
<proteinExistence type="inferred from homology"/>
<evidence type="ECO:0000256" key="3">
    <source>
        <dbReference type="ARBA" id="ARBA00022588"/>
    </source>
</evidence>
<dbReference type="InterPro" id="IPR000757">
    <property type="entry name" value="Beta-glucanase-like"/>
</dbReference>
<evidence type="ECO:0000259" key="6">
    <source>
        <dbReference type="PROSITE" id="PS51762"/>
    </source>
</evidence>
<organism evidence="8 9">
    <name type="scientific">Zootermopsis nevadensis</name>
    <name type="common">Dampwood termite</name>
    <dbReference type="NCBI Taxonomy" id="136037"/>
    <lineage>
        <taxon>Eukaryota</taxon>
        <taxon>Metazoa</taxon>
        <taxon>Ecdysozoa</taxon>
        <taxon>Arthropoda</taxon>
        <taxon>Hexapoda</taxon>
        <taxon>Insecta</taxon>
        <taxon>Pterygota</taxon>
        <taxon>Neoptera</taxon>
        <taxon>Polyneoptera</taxon>
        <taxon>Dictyoptera</taxon>
        <taxon>Blattodea</taxon>
        <taxon>Blattoidea</taxon>
        <taxon>Termitoidae</taxon>
        <taxon>Termopsidae</taxon>
        <taxon>Zootermopsis</taxon>
    </lineage>
</organism>
<dbReference type="PANTHER" id="PTHR10963">
    <property type="entry name" value="GLYCOSYL HYDROLASE-RELATED"/>
    <property type="match status" value="1"/>
</dbReference>
<dbReference type="AlphaFoldDB" id="A0A067R791"/>
<feature type="chain" id="PRO_5001644823" evidence="5">
    <location>
        <begin position="21"/>
        <end position="517"/>
    </location>
</feature>
<dbReference type="Gene3D" id="2.60.40.2140">
    <property type="entry name" value="Beta-1,3-glucan-recognition protein, N-terminal domain"/>
    <property type="match status" value="1"/>
</dbReference>
<feature type="domain" description="GH16" evidence="6">
    <location>
        <begin position="171"/>
        <end position="517"/>
    </location>
</feature>
<dbReference type="GO" id="GO:0004553">
    <property type="term" value="F:hydrolase activity, hydrolyzing O-glycosyl compounds"/>
    <property type="evidence" value="ECO:0007669"/>
    <property type="project" value="InterPro"/>
</dbReference>
<evidence type="ECO:0000259" key="7">
    <source>
        <dbReference type="PROSITE" id="PS51969"/>
    </source>
</evidence>
<dbReference type="InterPro" id="IPR013320">
    <property type="entry name" value="ConA-like_dom_sf"/>
</dbReference>
<protein>
    <submittedName>
        <fullName evidence="8">Beta-1,3-glucan-binding protein</fullName>
    </submittedName>
</protein>
<dbReference type="EMBL" id="KK852655">
    <property type="protein sequence ID" value="KDR19307.1"/>
    <property type="molecule type" value="Genomic_DNA"/>
</dbReference>
<dbReference type="InterPro" id="IPR031756">
    <property type="entry name" value="BGBP_N"/>
</dbReference>
<dbReference type="Proteomes" id="UP000027135">
    <property type="component" value="Unassembled WGS sequence"/>
</dbReference>
<evidence type="ECO:0000256" key="1">
    <source>
        <dbReference type="ARBA" id="ARBA00006865"/>
    </source>
</evidence>
<dbReference type="Pfam" id="PF00722">
    <property type="entry name" value="Glyco_hydro_16"/>
    <property type="match status" value="1"/>
</dbReference>
<keyword evidence="9" id="KW-1185">Reference proteome</keyword>
<dbReference type="eggNOG" id="ENOG502QRX5">
    <property type="taxonomic scope" value="Eukaryota"/>
</dbReference>
<reference evidence="8 9" key="1">
    <citation type="journal article" date="2014" name="Nat. Commun.">
        <title>Molecular traces of alternative social organization in a termite genome.</title>
        <authorList>
            <person name="Terrapon N."/>
            <person name="Li C."/>
            <person name="Robertson H.M."/>
            <person name="Ji L."/>
            <person name="Meng X."/>
            <person name="Booth W."/>
            <person name="Chen Z."/>
            <person name="Childers C.P."/>
            <person name="Glastad K.M."/>
            <person name="Gokhale K."/>
            <person name="Gowin J."/>
            <person name="Gronenberg W."/>
            <person name="Hermansen R.A."/>
            <person name="Hu H."/>
            <person name="Hunt B.G."/>
            <person name="Huylmans A.K."/>
            <person name="Khalil S.M."/>
            <person name="Mitchell R.D."/>
            <person name="Munoz-Torres M.C."/>
            <person name="Mustard J.A."/>
            <person name="Pan H."/>
            <person name="Reese J.T."/>
            <person name="Scharf M.E."/>
            <person name="Sun F."/>
            <person name="Vogel H."/>
            <person name="Xiao J."/>
            <person name="Yang W."/>
            <person name="Yang Z."/>
            <person name="Yang Z."/>
            <person name="Zhou J."/>
            <person name="Zhu J."/>
            <person name="Brent C.S."/>
            <person name="Elsik C.G."/>
            <person name="Goodisman M.A."/>
            <person name="Liberles D.A."/>
            <person name="Roe R.M."/>
            <person name="Vargo E.L."/>
            <person name="Vilcinskas A."/>
            <person name="Wang J."/>
            <person name="Bornberg-Bauer E."/>
            <person name="Korb J."/>
            <person name="Zhang G."/>
            <person name="Liebig J."/>
        </authorList>
    </citation>
    <scope>NUCLEOTIDE SEQUENCE [LARGE SCALE GENOMIC DNA]</scope>
    <source>
        <tissue evidence="8">Whole organism</tissue>
    </source>
</reference>
<dbReference type="GO" id="GO:0005975">
    <property type="term" value="P:carbohydrate metabolic process"/>
    <property type="evidence" value="ECO:0007669"/>
    <property type="project" value="InterPro"/>
</dbReference>
<keyword evidence="3" id="KW-0399">Innate immunity</keyword>
<evidence type="ECO:0000313" key="8">
    <source>
        <dbReference type="EMBL" id="KDR19307.1"/>
    </source>
</evidence>
<comment type="similarity">
    <text evidence="1">Belongs to the glycosyl hydrolase 16 family.</text>
</comment>
<dbReference type="OMA" id="DKPWKNR"/>
<evidence type="ECO:0000256" key="5">
    <source>
        <dbReference type="SAM" id="SignalP"/>
    </source>
</evidence>
<keyword evidence="4" id="KW-0391">Immunity</keyword>
<feature type="signal peptide" evidence="5">
    <location>
        <begin position="1"/>
        <end position="20"/>
    </location>
</feature>
<dbReference type="Pfam" id="PF15886">
    <property type="entry name" value="CBM39"/>
    <property type="match status" value="1"/>
</dbReference>
<dbReference type="InterPro" id="IPR050546">
    <property type="entry name" value="Glycosyl_Hydrlase_16"/>
</dbReference>
<keyword evidence="5" id="KW-0732">Signal</keyword>
<accession>A0A067R791</accession>
<dbReference type="OrthoDB" id="4781at2759"/>
<dbReference type="Gene3D" id="2.60.120.200">
    <property type="match status" value="1"/>
</dbReference>
<evidence type="ECO:0000256" key="2">
    <source>
        <dbReference type="ARBA" id="ARBA00008781"/>
    </source>
</evidence>
<name>A0A067R791_ZOONE</name>
<feature type="domain" description="CBM39" evidence="7">
    <location>
        <begin position="58"/>
        <end position="158"/>
    </location>
</feature>
<dbReference type="GO" id="GO:0030246">
    <property type="term" value="F:carbohydrate binding"/>
    <property type="evidence" value="ECO:0007669"/>
    <property type="project" value="InterPro"/>
</dbReference>
<dbReference type="InParanoid" id="A0A067R791"/>
<gene>
    <name evidence="8" type="ORF">L798_06102</name>
</gene>